<keyword evidence="4" id="KW-1133">Transmembrane helix</keyword>
<accession>A0A8E5MYE7</accession>
<keyword evidence="4" id="KW-0812">Transmembrane</keyword>
<feature type="compositionally biased region" description="Basic residues" evidence="3">
    <location>
        <begin position="173"/>
        <end position="185"/>
    </location>
</feature>
<dbReference type="PANTHER" id="PTHR42760:SF123">
    <property type="entry name" value="OXIDOREDUCTASE"/>
    <property type="match status" value="1"/>
</dbReference>
<dbReference type="InterPro" id="IPR036291">
    <property type="entry name" value="NAD(P)-bd_dom_sf"/>
</dbReference>
<name>A0A8E5MYE7_SALET</name>
<evidence type="ECO:0000256" key="1">
    <source>
        <dbReference type="ARBA" id="ARBA00006484"/>
    </source>
</evidence>
<dbReference type="PANTHER" id="PTHR42760">
    <property type="entry name" value="SHORT-CHAIN DEHYDROGENASES/REDUCTASES FAMILY MEMBER"/>
    <property type="match status" value="1"/>
</dbReference>
<feature type="compositionally biased region" description="Basic and acidic residues" evidence="3">
    <location>
        <begin position="243"/>
        <end position="261"/>
    </location>
</feature>
<keyword evidence="4" id="KW-0472">Membrane</keyword>
<dbReference type="EMBL" id="CP043765">
    <property type="protein sequence ID" value="QUS47349.1"/>
    <property type="molecule type" value="Genomic_DNA"/>
</dbReference>
<dbReference type="AlphaFoldDB" id="A0A8E5MYE7"/>
<dbReference type="InterPro" id="IPR020904">
    <property type="entry name" value="Sc_DH/Rdtase_CS"/>
</dbReference>
<comment type="similarity">
    <text evidence="1 2">Belongs to the short-chain dehydrogenases/reductases (SDR) family.</text>
</comment>
<gene>
    <name evidence="5" type="ORF">F1331_25650</name>
</gene>
<organism evidence="5">
    <name type="scientific">Salmonella enterica subsp. enterica serovar Dessau</name>
    <dbReference type="NCBI Taxonomy" id="2564349"/>
    <lineage>
        <taxon>Bacteria</taxon>
        <taxon>Pseudomonadati</taxon>
        <taxon>Pseudomonadota</taxon>
        <taxon>Gammaproteobacteria</taxon>
        <taxon>Enterobacterales</taxon>
        <taxon>Enterobacteriaceae</taxon>
        <taxon>Salmonella</taxon>
    </lineage>
</organism>
<dbReference type="PRINTS" id="PR00080">
    <property type="entry name" value="SDRFAMILY"/>
</dbReference>
<evidence type="ECO:0000256" key="2">
    <source>
        <dbReference type="RuleBase" id="RU000363"/>
    </source>
</evidence>
<dbReference type="SUPFAM" id="SSF51735">
    <property type="entry name" value="NAD(P)-binding Rossmann-fold domains"/>
    <property type="match status" value="1"/>
</dbReference>
<dbReference type="Gene3D" id="3.40.50.720">
    <property type="entry name" value="NAD(P)-binding Rossmann-like Domain"/>
    <property type="match status" value="1"/>
</dbReference>
<proteinExistence type="inferred from homology"/>
<dbReference type="CDD" id="cd05233">
    <property type="entry name" value="SDR_c"/>
    <property type="match status" value="1"/>
</dbReference>
<dbReference type="GO" id="GO:0016616">
    <property type="term" value="F:oxidoreductase activity, acting on the CH-OH group of donors, NAD or NADP as acceptor"/>
    <property type="evidence" value="ECO:0007669"/>
    <property type="project" value="TreeGrafter"/>
</dbReference>
<dbReference type="GO" id="GO:0030497">
    <property type="term" value="P:fatty acid elongation"/>
    <property type="evidence" value="ECO:0007669"/>
    <property type="project" value="TreeGrafter"/>
</dbReference>
<reference evidence="5" key="1">
    <citation type="submission" date="2019-09" db="EMBL/GenBank/DDBJ databases">
        <title>Characterization of Mobilized Colistin Resistance Gene mcr-9 Carrying Colisitin Resistant Salmonella enterica serotype Senftenberg ST14.</title>
        <authorList>
            <person name="Cha M.-H."/>
            <person name="Woo G.-J."/>
        </authorList>
    </citation>
    <scope>NUCLEOTIDE SEQUENCE</scope>
    <source>
        <strain evidence="5">KUFSE-SAL0043</strain>
    </source>
</reference>
<dbReference type="Pfam" id="PF00106">
    <property type="entry name" value="adh_short"/>
    <property type="match status" value="1"/>
</dbReference>
<sequence length="281" mass="30333">MNVAFRSLNINPDLFSIVGWVFLLLITANLISTVLEEPVVTACDTTNIESVTAAAEAAEKSLGPCSILVNTAAILRAGGLDTLSLAEWNTTLAVNLTGYFLCAQVFGRQMRKAGRGSLIHVASVAASNAQGFSGAYSVSKAGVVMLSRQLASEWGPPGRQPALDCDGALLRDHPRHQGARARVSRRREGADEDRDPRRQPGVLHGVGDALLREGRRPRRRRAARDGQGPDRQAGHRLHHRRVLAHDARLARGGRGAREGRDLSPIGISPYGRNPSIKRVLK</sequence>
<dbReference type="PRINTS" id="PR00081">
    <property type="entry name" value="GDHRDH"/>
</dbReference>
<protein>
    <submittedName>
        <fullName evidence="5">SDR family oxidoreductase</fullName>
    </submittedName>
</protein>
<evidence type="ECO:0000256" key="3">
    <source>
        <dbReference type="SAM" id="MobiDB-lite"/>
    </source>
</evidence>
<evidence type="ECO:0000313" key="5">
    <source>
        <dbReference type="EMBL" id="QUS47349.1"/>
    </source>
</evidence>
<feature type="region of interest" description="Disordered" evidence="3">
    <location>
        <begin position="171"/>
        <end position="281"/>
    </location>
</feature>
<feature type="transmembrane region" description="Helical" evidence="4">
    <location>
        <begin position="14"/>
        <end position="35"/>
    </location>
</feature>
<dbReference type="InterPro" id="IPR002347">
    <property type="entry name" value="SDR_fam"/>
</dbReference>
<dbReference type="PROSITE" id="PS00061">
    <property type="entry name" value="ADH_SHORT"/>
    <property type="match status" value="1"/>
</dbReference>
<feature type="compositionally biased region" description="Basic and acidic residues" evidence="3">
    <location>
        <begin position="186"/>
        <end position="198"/>
    </location>
</feature>
<evidence type="ECO:0000256" key="4">
    <source>
        <dbReference type="SAM" id="Phobius"/>
    </source>
</evidence>